<proteinExistence type="inferred from homology"/>
<dbReference type="SUPFAM" id="SSF88946">
    <property type="entry name" value="Sigma2 domain of RNA polymerase sigma factors"/>
    <property type="match status" value="1"/>
</dbReference>
<evidence type="ECO:0000256" key="4">
    <source>
        <dbReference type="ARBA" id="ARBA00023125"/>
    </source>
</evidence>
<keyword evidence="4" id="KW-0238">DNA-binding</keyword>
<sequence>MRDADIVHAIAKNERDGLSAAYRAYADRLYDYSLRMLDDAEAAADTVHDVFLIARERITQLRNPDALRPWLYAIARSQCHRVLRSRHRYASLDEAAELSDETLGPPEAGVHREETRVLVHEAMSGLNPREREVIHLTLRHQLDGPGLAAVLGVSVRQANAVAATARAQLERSIGALLVARARGRECAALRTLLRDWDGRLSPLWRKRINRHLATCENCARERAALVAPASLLSLLPVAAAPAFLHDQLLANAFDPELVAHHAEFADRAGPYRADGFPKRSDGDAAGSPGSRPRLSTAVTLAAALLALAVAGWAALPLLSEVVAGGNEVDAAPVVSLEPVAPRPSGSAPQGTAGTGTPPADAPSPGGTGTAAPSPTPPGPADTPEAEQPDADGSEPSTAPLALSAHAQDVTAEECPPVWTLAVTARVQGEATAVTLDVTGPSGTQQTAMSPGNTPGEWYASVSGLPPDTSVAWTVTAGAADGSTAVSSGKAYRAGCGETPG</sequence>
<feature type="compositionally biased region" description="Acidic residues" evidence="6">
    <location>
        <begin position="383"/>
        <end position="392"/>
    </location>
</feature>
<dbReference type="InterPro" id="IPR007627">
    <property type="entry name" value="RNA_pol_sigma70_r2"/>
</dbReference>
<feature type="region of interest" description="Disordered" evidence="6">
    <location>
        <begin position="481"/>
        <end position="500"/>
    </location>
</feature>
<dbReference type="Pfam" id="PF04542">
    <property type="entry name" value="Sigma70_r2"/>
    <property type="match status" value="1"/>
</dbReference>
<keyword evidence="5" id="KW-0804">Transcription</keyword>
<dbReference type="EMBL" id="CP051627">
    <property type="protein sequence ID" value="UPT21935.1"/>
    <property type="molecule type" value="Genomic_DNA"/>
</dbReference>
<evidence type="ECO:0000256" key="6">
    <source>
        <dbReference type="SAM" id="MobiDB-lite"/>
    </source>
</evidence>
<accession>A0ABY4L6G8</accession>
<keyword evidence="2" id="KW-0805">Transcription regulation</keyword>
<gene>
    <name evidence="8" type="ORF">FOF52_14020</name>
</gene>
<keyword evidence="9" id="KW-1185">Reference proteome</keyword>
<evidence type="ECO:0000256" key="3">
    <source>
        <dbReference type="ARBA" id="ARBA00023082"/>
    </source>
</evidence>
<reference evidence="8 9" key="1">
    <citation type="submission" date="2020-04" db="EMBL/GenBank/DDBJ databases">
        <title>Thermobifida alba genome sequencing and assembly.</title>
        <authorList>
            <person name="Luzics S."/>
            <person name="Horvath B."/>
            <person name="Nagy I."/>
            <person name="Toth A."/>
            <person name="Nagy I."/>
            <person name="Kukolya J."/>
        </authorList>
    </citation>
    <scope>NUCLEOTIDE SEQUENCE [LARGE SCALE GENOMIC DNA]</scope>
    <source>
        <strain evidence="8 9">DSM 43795</strain>
    </source>
</reference>
<dbReference type="Gene3D" id="1.10.10.1320">
    <property type="entry name" value="Anti-sigma factor, zinc-finger domain"/>
    <property type="match status" value="1"/>
</dbReference>
<evidence type="ECO:0000256" key="1">
    <source>
        <dbReference type="ARBA" id="ARBA00010641"/>
    </source>
</evidence>
<evidence type="ECO:0000313" key="9">
    <source>
        <dbReference type="Proteomes" id="UP000832041"/>
    </source>
</evidence>
<evidence type="ECO:0000259" key="7">
    <source>
        <dbReference type="Pfam" id="PF04542"/>
    </source>
</evidence>
<dbReference type="InterPro" id="IPR014284">
    <property type="entry name" value="RNA_pol_sigma-70_dom"/>
</dbReference>
<dbReference type="InterPro" id="IPR013325">
    <property type="entry name" value="RNA_pol_sigma_r2"/>
</dbReference>
<dbReference type="PANTHER" id="PTHR43133:SF8">
    <property type="entry name" value="RNA POLYMERASE SIGMA FACTOR HI_1459-RELATED"/>
    <property type="match status" value="1"/>
</dbReference>
<evidence type="ECO:0000256" key="5">
    <source>
        <dbReference type="ARBA" id="ARBA00023163"/>
    </source>
</evidence>
<dbReference type="RefSeq" id="WP_248590413.1">
    <property type="nucleotide sequence ID" value="NZ_BAABEB010000003.1"/>
</dbReference>
<name>A0ABY4L6G8_THEAE</name>
<dbReference type="InterPro" id="IPR041916">
    <property type="entry name" value="Anti_sigma_zinc_sf"/>
</dbReference>
<comment type="similarity">
    <text evidence="1">Belongs to the sigma-70 factor family. ECF subfamily.</text>
</comment>
<organism evidence="8 9">
    <name type="scientific">Thermobifida alba</name>
    <name type="common">Thermomonospora alba</name>
    <dbReference type="NCBI Taxonomy" id="53522"/>
    <lineage>
        <taxon>Bacteria</taxon>
        <taxon>Bacillati</taxon>
        <taxon>Actinomycetota</taxon>
        <taxon>Actinomycetes</taxon>
        <taxon>Streptosporangiales</taxon>
        <taxon>Nocardiopsidaceae</taxon>
        <taxon>Thermobifida</taxon>
    </lineage>
</organism>
<dbReference type="InterPro" id="IPR039425">
    <property type="entry name" value="RNA_pol_sigma-70-like"/>
</dbReference>
<dbReference type="Proteomes" id="UP000832041">
    <property type="component" value="Chromosome"/>
</dbReference>
<dbReference type="NCBIfam" id="TIGR02937">
    <property type="entry name" value="sigma70-ECF"/>
    <property type="match status" value="1"/>
</dbReference>
<dbReference type="InterPro" id="IPR036388">
    <property type="entry name" value="WH-like_DNA-bd_sf"/>
</dbReference>
<feature type="region of interest" description="Disordered" evidence="6">
    <location>
        <begin position="337"/>
        <end position="398"/>
    </location>
</feature>
<dbReference type="Gene3D" id="1.10.10.10">
    <property type="entry name" value="Winged helix-like DNA-binding domain superfamily/Winged helix DNA-binding domain"/>
    <property type="match status" value="1"/>
</dbReference>
<evidence type="ECO:0000256" key="2">
    <source>
        <dbReference type="ARBA" id="ARBA00023015"/>
    </source>
</evidence>
<keyword evidence="3" id="KW-0731">Sigma factor</keyword>
<dbReference type="Gene3D" id="1.10.1740.10">
    <property type="match status" value="1"/>
</dbReference>
<dbReference type="SUPFAM" id="SSF88659">
    <property type="entry name" value="Sigma3 and sigma4 domains of RNA polymerase sigma factors"/>
    <property type="match status" value="1"/>
</dbReference>
<protein>
    <submittedName>
        <fullName evidence="8">Sigma-70 family RNA polymerase sigma factor</fullName>
    </submittedName>
</protein>
<evidence type="ECO:0000313" key="8">
    <source>
        <dbReference type="EMBL" id="UPT21935.1"/>
    </source>
</evidence>
<feature type="compositionally biased region" description="Low complexity" evidence="6">
    <location>
        <begin position="344"/>
        <end position="372"/>
    </location>
</feature>
<feature type="domain" description="RNA polymerase sigma-70 region 2" evidence="7">
    <location>
        <begin position="22"/>
        <end position="88"/>
    </location>
</feature>
<feature type="region of interest" description="Disordered" evidence="6">
    <location>
        <begin position="270"/>
        <end position="292"/>
    </location>
</feature>
<dbReference type="PANTHER" id="PTHR43133">
    <property type="entry name" value="RNA POLYMERASE ECF-TYPE SIGMA FACTO"/>
    <property type="match status" value="1"/>
</dbReference>
<dbReference type="InterPro" id="IPR013324">
    <property type="entry name" value="RNA_pol_sigma_r3/r4-like"/>
</dbReference>